<dbReference type="Proteomes" id="UP000824120">
    <property type="component" value="Chromosome 3"/>
</dbReference>
<keyword evidence="2" id="KW-1185">Reference proteome</keyword>
<evidence type="ECO:0000313" key="2">
    <source>
        <dbReference type="Proteomes" id="UP000824120"/>
    </source>
</evidence>
<name>A0A9J5ZTE4_SOLCO</name>
<accession>A0A9J5ZTE4</accession>
<feature type="non-terminal residue" evidence="1">
    <location>
        <position position="1"/>
    </location>
</feature>
<organism evidence="1 2">
    <name type="scientific">Solanum commersonii</name>
    <name type="common">Commerson's wild potato</name>
    <name type="synonym">Commerson's nightshade</name>
    <dbReference type="NCBI Taxonomy" id="4109"/>
    <lineage>
        <taxon>Eukaryota</taxon>
        <taxon>Viridiplantae</taxon>
        <taxon>Streptophyta</taxon>
        <taxon>Embryophyta</taxon>
        <taxon>Tracheophyta</taxon>
        <taxon>Spermatophyta</taxon>
        <taxon>Magnoliopsida</taxon>
        <taxon>eudicotyledons</taxon>
        <taxon>Gunneridae</taxon>
        <taxon>Pentapetalae</taxon>
        <taxon>asterids</taxon>
        <taxon>lamiids</taxon>
        <taxon>Solanales</taxon>
        <taxon>Solanaceae</taxon>
        <taxon>Solanoideae</taxon>
        <taxon>Solaneae</taxon>
        <taxon>Solanum</taxon>
    </lineage>
</organism>
<comment type="caution">
    <text evidence="1">The sequence shown here is derived from an EMBL/GenBank/DDBJ whole genome shotgun (WGS) entry which is preliminary data.</text>
</comment>
<proteinExistence type="predicted"/>
<reference evidence="1 2" key="1">
    <citation type="submission" date="2020-09" db="EMBL/GenBank/DDBJ databases">
        <title>De no assembly of potato wild relative species, Solanum commersonii.</title>
        <authorList>
            <person name="Cho K."/>
        </authorList>
    </citation>
    <scope>NUCLEOTIDE SEQUENCE [LARGE SCALE GENOMIC DNA]</scope>
    <source>
        <strain evidence="1">LZ3.2</strain>
        <tissue evidence="1">Leaf</tissue>
    </source>
</reference>
<gene>
    <name evidence="1" type="ORF">H5410_015100</name>
</gene>
<sequence length="71" mass="8022">VLEYETRAHPLRLNVISTHSLGHQSSGFGLATSLSGKLKTYGWFCICNYKPIKLNPQPLQRKKNKEDPLPT</sequence>
<evidence type="ECO:0000313" key="1">
    <source>
        <dbReference type="EMBL" id="KAG5615276.1"/>
    </source>
</evidence>
<dbReference type="AlphaFoldDB" id="A0A9J5ZTE4"/>
<dbReference type="EMBL" id="JACXVP010000003">
    <property type="protein sequence ID" value="KAG5615276.1"/>
    <property type="molecule type" value="Genomic_DNA"/>
</dbReference>
<protein>
    <submittedName>
        <fullName evidence="1">Uncharacterized protein</fullName>
    </submittedName>
</protein>